<reference evidence="1 2" key="1">
    <citation type="submission" date="2017-01" db="EMBL/GenBank/DDBJ databases">
        <authorList>
            <person name="Mah S.A."/>
            <person name="Swanson W.J."/>
            <person name="Moy G.W."/>
            <person name="Vacquier V.D."/>
        </authorList>
    </citation>
    <scope>NUCLEOTIDE SEQUENCE [LARGE SCALE GENOMIC DNA]</scope>
    <source>
        <strain evidence="1 2">GSMNP</strain>
    </source>
</reference>
<dbReference type="InterPro" id="IPR021109">
    <property type="entry name" value="Peptidase_aspartic_dom_sf"/>
</dbReference>
<sequence>MSDLGLEVDKNSKQTIITADGRSINILQIVYNLPTEISGYKFKAEALVMASVRKSLILGVDWLRTHNAIIDVKNQELILQI</sequence>
<dbReference type="SUPFAM" id="SSF50630">
    <property type="entry name" value="Acid proteases"/>
    <property type="match status" value="1"/>
</dbReference>
<dbReference type="Proteomes" id="UP000187283">
    <property type="component" value="Unassembled WGS sequence"/>
</dbReference>
<gene>
    <name evidence="1" type="ORF">AYI70_g7907</name>
</gene>
<protein>
    <submittedName>
        <fullName evidence="1">Uncharacterized protein</fullName>
    </submittedName>
</protein>
<dbReference type="OrthoDB" id="5597136at2759"/>
<accession>A0A1R1XID0</accession>
<dbReference type="AlphaFoldDB" id="A0A1R1XID0"/>
<comment type="caution">
    <text evidence="1">The sequence shown here is derived from an EMBL/GenBank/DDBJ whole genome shotgun (WGS) entry which is preliminary data.</text>
</comment>
<dbReference type="Pfam" id="PF08284">
    <property type="entry name" value="RVP_2"/>
    <property type="match status" value="1"/>
</dbReference>
<evidence type="ECO:0000313" key="1">
    <source>
        <dbReference type="EMBL" id="OMJ14389.1"/>
    </source>
</evidence>
<evidence type="ECO:0000313" key="2">
    <source>
        <dbReference type="Proteomes" id="UP000187283"/>
    </source>
</evidence>
<dbReference type="Gene3D" id="2.40.70.10">
    <property type="entry name" value="Acid Proteases"/>
    <property type="match status" value="1"/>
</dbReference>
<proteinExistence type="predicted"/>
<name>A0A1R1XID0_9FUNG</name>
<organism evidence="1 2">
    <name type="scientific">Smittium culicis</name>
    <dbReference type="NCBI Taxonomy" id="133412"/>
    <lineage>
        <taxon>Eukaryota</taxon>
        <taxon>Fungi</taxon>
        <taxon>Fungi incertae sedis</taxon>
        <taxon>Zoopagomycota</taxon>
        <taxon>Kickxellomycotina</taxon>
        <taxon>Harpellomycetes</taxon>
        <taxon>Harpellales</taxon>
        <taxon>Legeriomycetaceae</taxon>
        <taxon>Smittium</taxon>
    </lineage>
</organism>
<dbReference type="EMBL" id="LSSN01003087">
    <property type="protein sequence ID" value="OMJ14389.1"/>
    <property type="molecule type" value="Genomic_DNA"/>
</dbReference>
<keyword evidence="2" id="KW-1185">Reference proteome</keyword>